<dbReference type="Gene3D" id="3.40.50.1000">
    <property type="entry name" value="HAD superfamily/HAD-like"/>
    <property type="match status" value="1"/>
</dbReference>
<keyword evidence="6" id="KW-0547">Nucleotide-binding</keyword>
<dbReference type="PANTHER" id="PTHR43294:SF21">
    <property type="entry name" value="CATION TRANSPORTING ATPASE"/>
    <property type="match status" value="1"/>
</dbReference>
<feature type="transmembrane region" description="Helical" evidence="11">
    <location>
        <begin position="69"/>
        <end position="87"/>
    </location>
</feature>
<dbReference type="InterPro" id="IPR023214">
    <property type="entry name" value="HAD_sf"/>
</dbReference>
<dbReference type="GO" id="GO:0005391">
    <property type="term" value="F:P-type sodium:potassium-exchanging transporter activity"/>
    <property type="evidence" value="ECO:0007669"/>
    <property type="project" value="TreeGrafter"/>
</dbReference>
<dbReference type="InterPro" id="IPR018303">
    <property type="entry name" value="ATPase_P-typ_P_site"/>
</dbReference>
<keyword evidence="13" id="KW-0378">Hydrolase</keyword>
<dbReference type="NCBIfam" id="TIGR01494">
    <property type="entry name" value="ATPase_P-type"/>
    <property type="match status" value="3"/>
</dbReference>
<dbReference type="SFLD" id="SFLDG00002">
    <property type="entry name" value="C1.7:_P-type_atpase_like"/>
    <property type="match status" value="1"/>
</dbReference>
<keyword evidence="8" id="KW-1278">Translocase</keyword>
<dbReference type="GO" id="GO:0005886">
    <property type="term" value="C:plasma membrane"/>
    <property type="evidence" value="ECO:0007669"/>
    <property type="project" value="UniProtKB-SubCell"/>
</dbReference>
<keyword evidence="10 11" id="KW-0472">Membrane</keyword>
<dbReference type="PRINTS" id="PR00120">
    <property type="entry name" value="HATPASE"/>
</dbReference>
<keyword evidence="5" id="KW-0479">Metal-binding</keyword>
<feature type="transmembrane region" description="Helical" evidence="11">
    <location>
        <begin position="702"/>
        <end position="722"/>
    </location>
</feature>
<feature type="transmembrane region" description="Helical" evidence="11">
    <location>
        <begin position="281"/>
        <end position="307"/>
    </location>
</feature>
<dbReference type="EC" id="3.6.3.-" evidence="13"/>
<feature type="transmembrane region" description="Helical" evidence="11">
    <location>
        <begin position="93"/>
        <end position="112"/>
    </location>
</feature>
<evidence type="ECO:0000256" key="10">
    <source>
        <dbReference type="ARBA" id="ARBA00023136"/>
    </source>
</evidence>
<evidence type="ECO:0000313" key="13">
    <source>
        <dbReference type="EMBL" id="ERT05333.1"/>
    </source>
</evidence>
<feature type="transmembrane region" description="Helical" evidence="11">
    <location>
        <begin position="257"/>
        <end position="275"/>
    </location>
</feature>
<dbReference type="RefSeq" id="WP_023068396.1">
    <property type="nucleotide sequence ID" value="NZ_AUZM01000060.1"/>
</dbReference>
<dbReference type="GO" id="GO:1902600">
    <property type="term" value="P:proton transmembrane transport"/>
    <property type="evidence" value="ECO:0007669"/>
    <property type="project" value="TreeGrafter"/>
</dbReference>
<feature type="transmembrane region" description="Helical" evidence="11">
    <location>
        <begin position="776"/>
        <end position="796"/>
    </location>
</feature>
<dbReference type="InterPro" id="IPR023299">
    <property type="entry name" value="ATPase_P-typ_cyto_dom_N"/>
</dbReference>
<dbReference type="InterPro" id="IPR004014">
    <property type="entry name" value="ATPase_P-typ_cation-transptr_N"/>
</dbReference>
<evidence type="ECO:0000256" key="4">
    <source>
        <dbReference type="ARBA" id="ARBA00022692"/>
    </source>
</evidence>
<evidence type="ECO:0000313" key="14">
    <source>
        <dbReference type="Proteomes" id="UP000017127"/>
    </source>
</evidence>
<dbReference type="InterPro" id="IPR050510">
    <property type="entry name" value="Cation_transp_ATPase_P-type"/>
</dbReference>
<dbReference type="InterPro" id="IPR036412">
    <property type="entry name" value="HAD-like_sf"/>
</dbReference>
<dbReference type="Pfam" id="PF13246">
    <property type="entry name" value="Cation_ATPase"/>
    <property type="match status" value="1"/>
</dbReference>
<dbReference type="GO" id="GO:1990573">
    <property type="term" value="P:potassium ion import across plasma membrane"/>
    <property type="evidence" value="ECO:0007669"/>
    <property type="project" value="TreeGrafter"/>
</dbReference>
<dbReference type="Gene3D" id="2.70.150.10">
    <property type="entry name" value="Calcium-transporting ATPase, cytoplasmic transduction domain A"/>
    <property type="match status" value="1"/>
</dbReference>
<gene>
    <name evidence="13" type="ORF">M595_4691</name>
</gene>
<comment type="caution">
    <text evidence="13">The sequence shown here is derived from an EMBL/GenBank/DDBJ whole genome shotgun (WGS) entry which is preliminary data.</text>
</comment>
<dbReference type="PATRIC" id="fig|1348334.3.peg.4534"/>
<dbReference type="PANTHER" id="PTHR43294">
    <property type="entry name" value="SODIUM/POTASSIUM-TRANSPORTING ATPASE SUBUNIT ALPHA"/>
    <property type="match status" value="1"/>
</dbReference>
<keyword evidence="9 11" id="KW-1133">Transmembrane helix</keyword>
<dbReference type="SFLD" id="SFLDF00027">
    <property type="entry name" value="p-type_atpase"/>
    <property type="match status" value="1"/>
</dbReference>
<feature type="transmembrane region" description="Helical" evidence="11">
    <location>
        <begin position="878"/>
        <end position="900"/>
    </location>
</feature>
<evidence type="ECO:0000256" key="9">
    <source>
        <dbReference type="ARBA" id="ARBA00022989"/>
    </source>
</evidence>
<dbReference type="GO" id="GO:0016887">
    <property type="term" value="F:ATP hydrolysis activity"/>
    <property type="evidence" value="ECO:0007669"/>
    <property type="project" value="InterPro"/>
</dbReference>
<dbReference type="SMART" id="SM00831">
    <property type="entry name" value="Cation_ATPase_N"/>
    <property type="match status" value="1"/>
</dbReference>
<dbReference type="Pfam" id="PF00122">
    <property type="entry name" value="E1-E2_ATPase"/>
    <property type="match status" value="1"/>
</dbReference>
<comment type="similarity">
    <text evidence="2">Belongs to the cation transport ATPase (P-type) (TC 3.A.3) family. Type IIA subfamily.</text>
</comment>
<evidence type="ECO:0000256" key="5">
    <source>
        <dbReference type="ARBA" id="ARBA00022723"/>
    </source>
</evidence>
<organism evidence="13 14">
    <name type="scientific">Lyngbya aestuarii BL J</name>
    <dbReference type="NCBI Taxonomy" id="1348334"/>
    <lineage>
        <taxon>Bacteria</taxon>
        <taxon>Bacillati</taxon>
        <taxon>Cyanobacteriota</taxon>
        <taxon>Cyanophyceae</taxon>
        <taxon>Oscillatoriophycideae</taxon>
        <taxon>Oscillatoriales</taxon>
        <taxon>Microcoleaceae</taxon>
        <taxon>Lyngbya</taxon>
    </lineage>
</organism>
<dbReference type="PROSITE" id="PS00154">
    <property type="entry name" value="ATPASE_E1_E2"/>
    <property type="match status" value="1"/>
</dbReference>
<dbReference type="InterPro" id="IPR044492">
    <property type="entry name" value="P_typ_ATPase_HD_dom"/>
</dbReference>
<evidence type="ECO:0000259" key="12">
    <source>
        <dbReference type="SMART" id="SM00831"/>
    </source>
</evidence>
<dbReference type="GO" id="GO:0036376">
    <property type="term" value="P:sodium ion export across plasma membrane"/>
    <property type="evidence" value="ECO:0007669"/>
    <property type="project" value="TreeGrafter"/>
</dbReference>
<dbReference type="AlphaFoldDB" id="U7QBY2"/>
<evidence type="ECO:0000256" key="7">
    <source>
        <dbReference type="ARBA" id="ARBA00022840"/>
    </source>
</evidence>
<dbReference type="GO" id="GO:0006883">
    <property type="term" value="P:intracellular sodium ion homeostasis"/>
    <property type="evidence" value="ECO:0007669"/>
    <property type="project" value="TreeGrafter"/>
</dbReference>
<evidence type="ECO:0000256" key="2">
    <source>
        <dbReference type="ARBA" id="ARBA00005675"/>
    </source>
</evidence>
<dbReference type="InterPro" id="IPR008250">
    <property type="entry name" value="ATPase_P-typ_transduc_dom_A_sf"/>
</dbReference>
<dbReference type="EMBL" id="AUZM01000060">
    <property type="protein sequence ID" value="ERT05333.1"/>
    <property type="molecule type" value="Genomic_DNA"/>
</dbReference>
<dbReference type="PRINTS" id="PR00119">
    <property type="entry name" value="CATATPASE"/>
</dbReference>
<feature type="domain" description="Cation-transporting P-type ATPase N-terminal" evidence="12">
    <location>
        <begin position="14"/>
        <end position="89"/>
    </location>
</feature>
<dbReference type="GO" id="GO:0046872">
    <property type="term" value="F:metal ion binding"/>
    <property type="evidence" value="ECO:0007669"/>
    <property type="project" value="UniProtKB-KW"/>
</dbReference>
<keyword evidence="4 11" id="KW-0812">Transmembrane</keyword>
<feature type="transmembrane region" description="Helical" evidence="11">
    <location>
        <begin position="808"/>
        <end position="825"/>
    </location>
</feature>
<dbReference type="Gene3D" id="1.20.1110.10">
    <property type="entry name" value="Calcium-transporting ATPase, transmembrane domain"/>
    <property type="match status" value="1"/>
</dbReference>
<evidence type="ECO:0000256" key="1">
    <source>
        <dbReference type="ARBA" id="ARBA00004651"/>
    </source>
</evidence>
<evidence type="ECO:0000256" key="8">
    <source>
        <dbReference type="ARBA" id="ARBA00022967"/>
    </source>
</evidence>
<dbReference type="Proteomes" id="UP000017127">
    <property type="component" value="Unassembled WGS sequence"/>
</dbReference>
<accession>U7QBY2</accession>
<evidence type="ECO:0000256" key="11">
    <source>
        <dbReference type="SAM" id="Phobius"/>
    </source>
</evidence>
<dbReference type="InterPro" id="IPR001757">
    <property type="entry name" value="P_typ_ATPase"/>
</dbReference>
<comment type="subcellular location">
    <subcellularLocation>
        <location evidence="1">Cell membrane</location>
        <topology evidence="1">Multi-pass membrane protein</topology>
    </subcellularLocation>
</comment>
<keyword evidence="14" id="KW-1185">Reference proteome</keyword>
<dbReference type="SFLD" id="SFLDS00003">
    <property type="entry name" value="Haloacid_Dehalogenase"/>
    <property type="match status" value="1"/>
</dbReference>
<feature type="transmembrane region" description="Helical" evidence="11">
    <location>
        <begin position="845"/>
        <end position="866"/>
    </location>
</feature>
<dbReference type="Gene3D" id="3.40.1110.10">
    <property type="entry name" value="Calcium-transporting ATPase, cytoplasmic domain N"/>
    <property type="match status" value="1"/>
</dbReference>
<protein>
    <submittedName>
        <fullName evidence="13">HAD ATPase, P-type, IC family protein</fullName>
        <ecNumber evidence="13">3.6.3.-</ecNumber>
    </submittedName>
</protein>
<dbReference type="InterPro" id="IPR006068">
    <property type="entry name" value="ATPase_P-typ_cation-transptr_C"/>
</dbReference>
<proteinExistence type="inferred from homology"/>
<evidence type="ECO:0000256" key="3">
    <source>
        <dbReference type="ARBA" id="ARBA00022475"/>
    </source>
</evidence>
<dbReference type="GO" id="GO:0030007">
    <property type="term" value="P:intracellular potassium ion homeostasis"/>
    <property type="evidence" value="ECO:0007669"/>
    <property type="project" value="TreeGrafter"/>
</dbReference>
<dbReference type="SUPFAM" id="SSF81653">
    <property type="entry name" value="Calcium ATPase, transduction domain A"/>
    <property type="match status" value="1"/>
</dbReference>
<reference evidence="13 14" key="1">
    <citation type="journal article" date="2013" name="Front. Microbiol.">
        <title>Comparative genomic analyses of the cyanobacterium, Lyngbya aestuarii BL J, a powerful hydrogen producer.</title>
        <authorList>
            <person name="Kothari A."/>
            <person name="Vaughn M."/>
            <person name="Garcia-Pichel F."/>
        </authorList>
    </citation>
    <scope>NUCLEOTIDE SEQUENCE [LARGE SCALE GENOMIC DNA]</scope>
    <source>
        <strain evidence="13 14">BL J</strain>
    </source>
</reference>
<dbReference type="SUPFAM" id="SSF81660">
    <property type="entry name" value="Metal cation-transporting ATPase, ATP-binding domain N"/>
    <property type="match status" value="1"/>
</dbReference>
<dbReference type="Pfam" id="PF00690">
    <property type="entry name" value="Cation_ATPase_N"/>
    <property type="match status" value="1"/>
</dbReference>
<evidence type="ECO:0000256" key="6">
    <source>
        <dbReference type="ARBA" id="ARBA00022741"/>
    </source>
</evidence>
<keyword evidence="7" id="KW-0067">ATP-binding</keyword>
<dbReference type="SUPFAM" id="SSF56784">
    <property type="entry name" value="HAD-like"/>
    <property type="match status" value="1"/>
</dbReference>
<feature type="transmembrane region" description="Helical" evidence="11">
    <location>
        <begin position="734"/>
        <end position="755"/>
    </location>
</feature>
<dbReference type="InterPro" id="IPR023298">
    <property type="entry name" value="ATPase_P-typ_TM_dom_sf"/>
</dbReference>
<dbReference type="FunFam" id="3.40.50.1000:FF:000083">
    <property type="entry name" value="Sodium/potassium-transporting ATPase subunit alpha"/>
    <property type="match status" value="1"/>
</dbReference>
<dbReference type="SUPFAM" id="SSF81665">
    <property type="entry name" value="Calcium ATPase, transmembrane domain M"/>
    <property type="match status" value="1"/>
</dbReference>
<dbReference type="InterPro" id="IPR059000">
    <property type="entry name" value="ATPase_P-type_domA"/>
</dbReference>
<dbReference type="OrthoDB" id="499468at2"/>
<sequence length="907" mass="98668">MTQTQEQQEQLDLRWTSSHSAEENLNKLSVETNQGLSGSTVKKRQEKYGPNRLQKLKHRSAWQIFIDQFKSPIIGLLAIAAILSFSFQDWVEGVAIIIAILLNTVIGFFTELKAVNSMESLQELSHTKANVRRDGKVQEITAEELVPGDIVVLESGDLVPADVRIFEASKLQADESALTGESVPVSKTTEALEGDLPLAERTNMLFKGTAITRGSGEGVVIATGMKTELGHISSMTAQAEQESTPLEQRLDKLGQNLIWVTLAVAALVAGAGIIGGKELFLMIQTAIALAVAAVPEGLPIVATVALARGMWRMAKRNALINRLSAVETLGATNIICTDKTGTLTENRMSLAQIALDSGIVKVSGEALEIEGKFTQDKDSINPQENDGLRSLLEVGVLCNKASLPQFNEHKDKPTGDPMEVALLVAGAKAELRRQELLETYSEVRDVPFDSDTKMMATIHEDEDGYRFAVKGAPESILDVCTQQLTSEGVEDLSEDDKNAWRERCDQLAKEGLRILAFASKNTDDSEAEPYKNLTLLGVVGLLDPPREQVKKSLKACHDAGIRVIMVTGDQPVTARNIGLAVGLTTEQEAEARRGEELQSLDNLSKQQKQELQQVPIFARVSPEQKLNLVTLHQQHNAIVAMTGDGVNDAPALKKADIGIAMGQRGTQVAQEAADMVLQDDAFSSIVAAVEQGRAIFGNIRKFTLYLLSGNMGQIIAVAATSLAGAPLPLLPLQILFLNVINDVFPALALGVGEGSPNLMKQKPRDRSEPILPRRHWMAIVLYGVIISLTVLGVFWLCLSRLGMEEDKAVTISFLTLAFGRLWHVFNMRDANSGLLRNEVTTNRYVWLALLLCTGLLLTAVYFSPLANVLKIVNPGLQGWGFILGGSLIPLVLGQILKAILPQKWFAL</sequence>
<dbReference type="FunFam" id="2.70.150.10:FF:000016">
    <property type="entry name" value="Calcium-transporting P-type ATPase putative"/>
    <property type="match status" value="1"/>
</dbReference>
<dbReference type="Pfam" id="PF00689">
    <property type="entry name" value="Cation_ATPase_C"/>
    <property type="match status" value="1"/>
</dbReference>
<name>U7QBY2_9CYAN</name>
<keyword evidence="3" id="KW-1003">Cell membrane</keyword>
<dbReference type="GO" id="GO:0005524">
    <property type="term" value="F:ATP binding"/>
    <property type="evidence" value="ECO:0007669"/>
    <property type="project" value="UniProtKB-KW"/>
</dbReference>